<feature type="transmembrane region" description="Helical" evidence="4">
    <location>
        <begin position="36"/>
        <end position="53"/>
    </location>
</feature>
<dbReference type="InterPro" id="IPR016120">
    <property type="entry name" value="Sig_transdc_His_kin_SpoOB"/>
</dbReference>
<organism evidence="6 7">
    <name type="scientific">Novibacillus thermophilus</name>
    <dbReference type="NCBI Taxonomy" id="1471761"/>
    <lineage>
        <taxon>Bacteria</taxon>
        <taxon>Bacillati</taxon>
        <taxon>Bacillota</taxon>
        <taxon>Bacilli</taxon>
        <taxon>Bacillales</taxon>
        <taxon>Thermoactinomycetaceae</taxon>
        <taxon>Novibacillus</taxon>
    </lineage>
</organism>
<sequence length="241" mass="27581">MVAMAEKLKKAFRAFIPYVPAVVCFVASLFGEKVTAAFLVTTGVVCLTAVVCVQQRRETRDQDDWIACLNVKRHDWLNHIQVIKGYLTLKKHDRLQPYLEHIMSEIEQESKICHLGYSPLSRYLLTRQLLNDSILHVHIVEGLKIANDGQGERLMKTIQEVESFVRNVYAKIPEPQAKIEMTLAPFEGGIMLYIDFPDHFRLRRALREADWTGLRNKVSSRNGEVFFHKGDLAAACSVRIV</sequence>
<protein>
    <recommendedName>
        <fullName evidence="5">SpoOB alpha-helical domain-containing protein</fullName>
    </recommendedName>
</protein>
<evidence type="ECO:0000259" key="5">
    <source>
        <dbReference type="Pfam" id="PF14689"/>
    </source>
</evidence>
<keyword evidence="7" id="KW-1185">Reference proteome</keyword>
<dbReference type="Gene3D" id="1.10.287.130">
    <property type="match status" value="1"/>
</dbReference>
<keyword evidence="1" id="KW-0597">Phosphoprotein</keyword>
<dbReference type="STRING" id="1471761.B0W44_04815"/>
<keyword evidence="2" id="KW-0808">Transferase</keyword>
<name>A0A1U9K595_9BACL</name>
<dbReference type="OrthoDB" id="2375606at2"/>
<dbReference type="SUPFAM" id="SSF55890">
    <property type="entry name" value="Sporulation response regulatory protein Spo0B"/>
    <property type="match status" value="1"/>
</dbReference>
<gene>
    <name evidence="6" type="ORF">B0W44_04815</name>
</gene>
<evidence type="ECO:0000256" key="3">
    <source>
        <dbReference type="ARBA" id="ARBA00022777"/>
    </source>
</evidence>
<evidence type="ECO:0000256" key="2">
    <source>
        <dbReference type="ARBA" id="ARBA00022679"/>
    </source>
</evidence>
<evidence type="ECO:0000313" key="7">
    <source>
        <dbReference type="Proteomes" id="UP000188603"/>
    </source>
</evidence>
<evidence type="ECO:0000256" key="4">
    <source>
        <dbReference type="SAM" id="Phobius"/>
    </source>
</evidence>
<dbReference type="Proteomes" id="UP000188603">
    <property type="component" value="Chromosome"/>
</dbReference>
<accession>A0A1U9K595</accession>
<keyword evidence="4" id="KW-0812">Transmembrane</keyword>
<dbReference type="Pfam" id="PF14689">
    <property type="entry name" value="SPOB_a"/>
    <property type="match status" value="1"/>
</dbReference>
<dbReference type="EMBL" id="CP019699">
    <property type="protein sequence ID" value="AQS55196.1"/>
    <property type="molecule type" value="Genomic_DNA"/>
</dbReference>
<keyword evidence="4" id="KW-0472">Membrane</keyword>
<feature type="domain" description="SpoOB alpha-helical" evidence="5">
    <location>
        <begin position="55"/>
        <end position="114"/>
    </location>
</feature>
<evidence type="ECO:0000256" key="1">
    <source>
        <dbReference type="ARBA" id="ARBA00022553"/>
    </source>
</evidence>
<evidence type="ECO:0000313" key="6">
    <source>
        <dbReference type="EMBL" id="AQS55196.1"/>
    </source>
</evidence>
<keyword evidence="3" id="KW-0418">Kinase</keyword>
<dbReference type="InterPro" id="IPR039506">
    <property type="entry name" value="SPOB_a"/>
</dbReference>
<dbReference type="AlphaFoldDB" id="A0A1U9K595"/>
<feature type="transmembrane region" description="Helical" evidence="4">
    <location>
        <begin position="12"/>
        <end position="30"/>
    </location>
</feature>
<proteinExistence type="predicted"/>
<keyword evidence="4" id="KW-1133">Transmembrane helix</keyword>
<dbReference type="GO" id="GO:0000155">
    <property type="term" value="F:phosphorelay sensor kinase activity"/>
    <property type="evidence" value="ECO:0007669"/>
    <property type="project" value="InterPro"/>
</dbReference>
<dbReference type="KEGG" id="ntr:B0W44_04815"/>
<reference evidence="6 7" key="1">
    <citation type="journal article" date="2015" name="Int. J. Syst. Evol. Microbiol.">
        <title>Novibacillus thermophilus gen. nov., sp. nov., a Gram-staining-negative and moderately thermophilic member of the family Thermoactinomycetaceae.</title>
        <authorList>
            <person name="Yang G."/>
            <person name="Chen J."/>
            <person name="Zhou S."/>
        </authorList>
    </citation>
    <scope>NUCLEOTIDE SEQUENCE [LARGE SCALE GENOMIC DNA]</scope>
    <source>
        <strain evidence="6 7">SG-1</strain>
    </source>
</reference>